<keyword evidence="16" id="KW-1185">Reference proteome</keyword>
<keyword evidence="8" id="KW-0227">DNA damage</keyword>
<dbReference type="InterPro" id="IPR036775">
    <property type="entry name" value="DNA_pol_Y-fam_lit_finger_sf"/>
</dbReference>
<dbReference type="InterPro" id="IPR001126">
    <property type="entry name" value="UmuC"/>
</dbReference>
<feature type="region of interest" description="Disordered" evidence="13">
    <location>
        <begin position="290"/>
        <end position="314"/>
    </location>
</feature>
<evidence type="ECO:0000256" key="11">
    <source>
        <dbReference type="ARBA" id="ARBA00023204"/>
    </source>
</evidence>
<dbReference type="CDD" id="cd03586">
    <property type="entry name" value="PolY_Pol_IV_kappa"/>
    <property type="match status" value="1"/>
</dbReference>
<dbReference type="InterPro" id="IPR024728">
    <property type="entry name" value="PolY_HhH_motif"/>
</dbReference>
<dbReference type="InterPro" id="IPR050116">
    <property type="entry name" value="DNA_polymerase-Y"/>
</dbReference>
<feature type="domain" description="UmuC" evidence="14">
    <location>
        <begin position="1"/>
        <end position="130"/>
    </location>
</feature>
<dbReference type="GO" id="GO:0006260">
    <property type="term" value="P:DNA replication"/>
    <property type="evidence" value="ECO:0007669"/>
    <property type="project" value="UniProtKB-KW"/>
</dbReference>
<evidence type="ECO:0000313" key="15">
    <source>
        <dbReference type="EMBL" id="OBS08982.1"/>
    </source>
</evidence>
<dbReference type="Pfam" id="PF11798">
    <property type="entry name" value="IMS_HHH"/>
    <property type="match status" value="1"/>
</dbReference>
<dbReference type="GO" id="GO:0042276">
    <property type="term" value="P:error-prone translesion synthesis"/>
    <property type="evidence" value="ECO:0007669"/>
    <property type="project" value="TreeGrafter"/>
</dbReference>
<dbReference type="Pfam" id="PF11799">
    <property type="entry name" value="IMS_C"/>
    <property type="match status" value="1"/>
</dbReference>
<comment type="catalytic activity">
    <reaction evidence="12">
        <text>DNA(n) + a 2'-deoxyribonucleoside 5'-triphosphate = DNA(n+1) + diphosphate</text>
        <dbReference type="Rhea" id="RHEA:22508"/>
        <dbReference type="Rhea" id="RHEA-COMP:17339"/>
        <dbReference type="Rhea" id="RHEA-COMP:17340"/>
        <dbReference type="ChEBI" id="CHEBI:33019"/>
        <dbReference type="ChEBI" id="CHEBI:61560"/>
        <dbReference type="ChEBI" id="CHEBI:173112"/>
        <dbReference type="EC" id="2.7.7.7"/>
    </reaction>
</comment>
<dbReference type="PROSITE" id="PS50173">
    <property type="entry name" value="UMUC"/>
    <property type="match status" value="1"/>
</dbReference>
<keyword evidence="4" id="KW-0808">Transferase</keyword>
<dbReference type="EMBL" id="JQSG02000004">
    <property type="protein sequence ID" value="OBS08982.1"/>
    <property type="molecule type" value="Genomic_DNA"/>
</dbReference>
<comment type="similarity">
    <text evidence="1">Belongs to the DNA polymerase type-Y family.</text>
</comment>
<dbReference type="EC" id="2.7.7.7" evidence="2"/>
<protein>
    <recommendedName>
        <fullName evidence="2">DNA-directed DNA polymerase</fullName>
        <ecNumber evidence="2">2.7.7.7</ecNumber>
    </recommendedName>
</protein>
<dbReference type="GO" id="GO:0005829">
    <property type="term" value="C:cytosol"/>
    <property type="evidence" value="ECO:0007669"/>
    <property type="project" value="TreeGrafter"/>
</dbReference>
<keyword evidence="10" id="KW-0239">DNA-directed DNA polymerase</keyword>
<evidence type="ECO:0000256" key="6">
    <source>
        <dbReference type="ARBA" id="ARBA00022705"/>
    </source>
</evidence>
<comment type="caution">
    <text evidence="15">The sequence shown here is derived from an EMBL/GenBank/DDBJ whole genome shotgun (WGS) entry which is preliminary data.</text>
</comment>
<dbReference type="SUPFAM" id="SSF56672">
    <property type="entry name" value="DNA/RNA polymerases"/>
    <property type="match status" value="1"/>
</dbReference>
<dbReference type="Pfam" id="PF00817">
    <property type="entry name" value="IMS"/>
    <property type="match status" value="1"/>
</dbReference>
<dbReference type="GO" id="GO:0046872">
    <property type="term" value="F:metal ion binding"/>
    <property type="evidence" value="ECO:0007669"/>
    <property type="project" value="UniProtKB-KW"/>
</dbReference>
<keyword evidence="7" id="KW-0479">Metal-binding</keyword>
<name>A0A1A6C337_9GAMM</name>
<dbReference type="PANTHER" id="PTHR11076">
    <property type="entry name" value="DNA REPAIR POLYMERASE UMUC / TRANSFERASE FAMILY MEMBER"/>
    <property type="match status" value="1"/>
</dbReference>
<dbReference type="InterPro" id="IPR043502">
    <property type="entry name" value="DNA/RNA_pol_sf"/>
</dbReference>
<accession>A0A1A6C337</accession>
<evidence type="ECO:0000256" key="7">
    <source>
        <dbReference type="ARBA" id="ARBA00022723"/>
    </source>
</evidence>
<evidence type="ECO:0000256" key="2">
    <source>
        <dbReference type="ARBA" id="ARBA00012417"/>
    </source>
</evidence>
<proteinExistence type="inferred from homology"/>
<keyword evidence="5" id="KW-0548">Nucleotidyltransferase</keyword>
<sequence>MPISQAAQRLPDDAVYVRPRMAHYAAVSRQIMAALENISPSVEQASVDEAYLDVSGLERLIGPPETIGRQAKHIIKNTVGLTASAGIGPNRFIAKLASEYRKPDGLMVVHPHEVQAFLDPMPISALRGIGPRTAPALRQMGLERIVDVRQTDPALLERRLGLRLAQVILNQAHGRGSDEVQLHSVRQSISKETTFEQDIVDQARLRETLLWAAQEVGRTARREGLQGRTITLKIRLENFKTFTRQRKLPAPTDDDTVLYRQAWALYRESGLAEHPVRLLGLGLSDWQQDAPSQGDLFDTPSHPSEHAQTPQRDRRTRLFQTLDGISNKFGQNAITLGLRRKT</sequence>
<organism evidence="15 16">
    <name type="scientific">Acidihalobacter prosperus</name>
    <dbReference type="NCBI Taxonomy" id="160660"/>
    <lineage>
        <taxon>Bacteria</taxon>
        <taxon>Pseudomonadati</taxon>
        <taxon>Pseudomonadota</taxon>
        <taxon>Gammaproteobacteria</taxon>
        <taxon>Chromatiales</taxon>
        <taxon>Ectothiorhodospiraceae</taxon>
        <taxon>Acidihalobacter</taxon>
    </lineage>
</organism>
<dbReference type="Gene3D" id="3.30.1490.100">
    <property type="entry name" value="DNA polymerase, Y-family, little finger domain"/>
    <property type="match status" value="1"/>
</dbReference>
<evidence type="ECO:0000256" key="1">
    <source>
        <dbReference type="ARBA" id="ARBA00010945"/>
    </source>
</evidence>
<evidence type="ECO:0000256" key="8">
    <source>
        <dbReference type="ARBA" id="ARBA00022763"/>
    </source>
</evidence>
<evidence type="ECO:0000259" key="14">
    <source>
        <dbReference type="PROSITE" id="PS50173"/>
    </source>
</evidence>
<dbReference type="Gene3D" id="3.30.70.270">
    <property type="match status" value="1"/>
</dbReference>
<dbReference type="GO" id="GO:0003887">
    <property type="term" value="F:DNA-directed DNA polymerase activity"/>
    <property type="evidence" value="ECO:0007669"/>
    <property type="project" value="UniProtKB-KW"/>
</dbReference>
<keyword evidence="3" id="KW-0515">Mutator protein</keyword>
<reference evidence="15 16" key="1">
    <citation type="journal article" date="2014" name="Genome Announc.">
        <title>Draft Genome Sequence of the Iron-Oxidizing, Acidophilic, and Halotolerant 'Thiobacillus prosperus' Type Strain DSM 5130.</title>
        <authorList>
            <person name="Ossandon F.J."/>
            <person name="Cardenas J.P."/>
            <person name="Corbett M."/>
            <person name="Quatrini R."/>
            <person name="Holmes D.S."/>
            <person name="Watkin E."/>
        </authorList>
    </citation>
    <scope>NUCLEOTIDE SEQUENCE [LARGE SCALE GENOMIC DNA]</scope>
    <source>
        <strain evidence="15 16">DSM 5130</strain>
    </source>
</reference>
<dbReference type="Proteomes" id="UP000029273">
    <property type="component" value="Unassembled WGS sequence"/>
</dbReference>
<keyword evidence="6" id="KW-0235">DNA replication</keyword>
<evidence type="ECO:0000313" key="16">
    <source>
        <dbReference type="Proteomes" id="UP000029273"/>
    </source>
</evidence>
<keyword evidence="11" id="KW-0234">DNA repair</keyword>
<evidence type="ECO:0000256" key="12">
    <source>
        <dbReference type="ARBA" id="ARBA00049244"/>
    </source>
</evidence>
<evidence type="ECO:0000256" key="4">
    <source>
        <dbReference type="ARBA" id="ARBA00022679"/>
    </source>
</evidence>
<dbReference type="GO" id="GO:0006281">
    <property type="term" value="P:DNA repair"/>
    <property type="evidence" value="ECO:0007669"/>
    <property type="project" value="UniProtKB-KW"/>
</dbReference>
<dbReference type="FunFam" id="3.30.1490.100:FF:000004">
    <property type="entry name" value="DNA polymerase IV"/>
    <property type="match status" value="1"/>
</dbReference>
<evidence type="ECO:0000256" key="9">
    <source>
        <dbReference type="ARBA" id="ARBA00022842"/>
    </source>
</evidence>
<dbReference type="GO" id="GO:0003684">
    <property type="term" value="F:damaged DNA binding"/>
    <property type="evidence" value="ECO:0007669"/>
    <property type="project" value="InterPro"/>
</dbReference>
<dbReference type="InterPro" id="IPR022880">
    <property type="entry name" value="DNApol_IV"/>
</dbReference>
<gene>
    <name evidence="15" type="ORF">Thpro_022099</name>
</gene>
<dbReference type="InterPro" id="IPR017961">
    <property type="entry name" value="DNA_pol_Y-fam_little_finger"/>
</dbReference>
<dbReference type="PANTHER" id="PTHR11076:SF33">
    <property type="entry name" value="DNA POLYMERASE KAPPA"/>
    <property type="match status" value="1"/>
</dbReference>
<dbReference type="Gene3D" id="1.10.150.20">
    <property type="entry name" value="5' to 3' exonuclease, C-terminal subdomain"/>
    <property type="match status" value="1"/>
</dbReference>
<evidence type="ECO:0000256" key="10">
    <source>
        <dbReference type="ARBA" id="ARBA00022932"/>
    </source>
</evidence>
<dbReference type="InterPro" id="IPR043128">
    <property type="entry name" value="Rev_trsase/Diguanyl_cyclase"/>
</dbReference>
<dbReference type="AlphaFoldDB" id="A0A1A6C337"/>
<keyword evidence="9" id="KW-0460">Magnesium</keyword>
<evidence type="ECO:0000256" key="3">
    <source>
        <dbReference type="ARBA" id="ARBA00022457"/>
    </source>
</evidence>
<evidence type="ECO:0000256" key="5">
    <source>
        <dbReference type="ARBA" id="ARBA00022695"/>
    </source>
</evidence>
<evidence type="ECO:0000256" key="13">
    <source>
        <dbReference type="SAM" id="MobiDB-lite"/>
    </source>
</evidence>
<dbReference type="SUPFAM" id="SSF100879">
    <property type="entry name" value="Lesion bypass DNA polymerase (Y-family), little finger domain"/>
    <property type="match status" value="1"/>
</dbReference>
<dbReference type="GO" id="GO:0009432">
    <property type="term" value="P:SOS response"/>
    <property type="evidence" value="ECO:0007669"/>
    <property type="project" value="TreeGrafter"/>
</dbReference>